<dbReference type="PANTHER" id="PTHR46088">
    <property type="entry name" value="TUBULIN--TYROSINE LIGASE-LIKE PROTEIN 12"/>
    <property type="match status" value="1"/>
</dbReference>
<name>A0A0N0U406_9HYME</name>
<evidence type="ECO:0000313" key="3">
    <source>
        <dbReference type="Proteomes" id="UP000053105"/>
    </source>
</evidence>
<feature type="domain" description="Tubulin--tyrosine ligase-like protein 12 SET-like" evidence="1">
    <location>
        <begin position="64"/>
        <end position="220"/>
    </location>
</feature>
<dbReference type="Pfam" id="PF03133">
    <property type="entry name" value="TTL"/>
    <property type="match status" value="1"/>
</dbReference>
<keyword evidence="2" id="KW-0436">Ligase</keyword>
<dbReference type="InterPro" id="IPR004344">
    <property type="entry name" value="TTL/TTLL_fam"/>
</dbReference>
<dbReference type="InterPro" id="IPR057954">
    <property type="entry name" value="SET_TTL12"/>
</dbReference>
<dbReference type="AlphaFoldDB" id="A0A0N0U406"/>
<protein>
    <submittedName>
        <fullName evidence="2">Tubulin--tyrosine ligase-like protein 12</fullName>
    </submittedName>
</protein>
<accession>A0A0N0U406</accession>
<dbReference type="PANTHER" id="PTHR46088:SF1">
    <property type="entry name" value="TUBULIN--TYROSINE LIGASE-LIKE PROTEIN 12"/>
    <property type="match status" value="1"/>
</dbReference>
<sequence length="1238" mass="143384">MNETELFYTFLQIHEPQLECSGVPRIFWLTLFEKLQCQTFDSGLIFQLMKVDYENDRKDLRDPVWKLFVACDEGISAQNPNHAWTYDVNNAKQNLSTMPDLLDRMCSLMGFDIDANKDEKIDFVLNEMWRYNQSFSVSTGSIEEKMPIWYVMDEVGSAINHSDEPNFRTVPFLYIPDGVVYTLLFPIKDVDYDKEVTRDFVEGQTNDKRSRVALLLPWVDTLFIVEDFCQLEPDENYFLAGHIRESLPEIVDICRKYDGTRLKVFSQYAYVNEYLNDPAFEIVANEHQADILWYTSHFKEYKELSVRSPHVFVNQFPFENVLTIKDLLPIVCRRKANERYFSPDTLETYPTWLPTTFNLNTEIVQFISYFERRQSIGLDNHWICKPWNLARGLDTHITKNLFHILRLPSTGPKIAQKYVANPVLYKRPEIGNVKFDVRYIVMLKYVKPLTVFAYRNFFLRFANKEFALNNFDVYEQHFTVMNYSEDTPLCHVKCADFILEWEKQYPDFSWKEYVESKIFRMFKEIFEAAVQEKPPKGIAESPQSRAVYAIDLILEWKERTIQPVLLEVNFAPDCKRACEYYPNFYNDVFKCLFLDIDNPKRLLSHAVLVCTQLAISRTFSPGRFILRGSARFSSRPLSQRTDLLDALISFITDFSGGNPENRASLGATLMQRKLAIGRFGSQNDGHDCCHQEEYHRAGDDQGSALQRWVRVVGRIDHLENKILKTLLEVYIAMSTQQQAGISDLAIAMSTFRVNLLNLLSLLNCYSNVIAFKYFSEEEKPLSKCCQQTQKGFYLKTDQQSCSVATYYPTISRWFGFNGASGDSGSKIRAKLVHSPLLLTVEQLSAMGAIDAKYVKGLFNKQSFTSWSLINSRRYETKKKRQASCPLRQELVILFSDMFDDNLVFFFPGTNSCVSAHFGIFQSNETNKEDMHLKVTNSSRRNDERKGPTWVENIRPLLSHNLLQQTVCGVKRFELLLKFVSLVVKLLPCLITSVVTLSEFHPTIIQVKLESLGISICNQASRPRAVVQPTNSATAQCQTTPLLLEVYATPPYESRDPNQPIANFRCISVAPEEARFPGLSPIKSLSVINKRERLWGSFPKCGLIHASFESRALSWNSFEAKRRGSKLITKRRKRVESIAEGRRTINTKNAYSKYNTNFRVKYTNLYSLSLAITIIQEIGNRINIEHVNWDSFMHLYDSTENRINIEHMEHKSQYIYKTVFLEVKTKEISVMILNETTAK</sequence>
<evidence type="ECO:0000259" key="1">
    <source>
        <dbReference type="Pfam" id="PF25556"/>
    </source>
</evidence>
<organism evidence="2 3">
    <name type="scientific">Melipona quadrifasciata</name>
    <dbReference type="NCBI Taxonomy" id="166423"/>
    <lineage>
        <taxon>Eukaryota</taxon>
        <taxon>Metazoa</taxon>
        <taxon>Ecdysozoa</taxon>
        <taxon>Arthropoda</taxon>
        <taxon>Hexapoda</taxon>
        <taxon>Insecta</taxon>
        <taxon>Pterygota</taxon>
        <taxon>Neoptera</taxon>
        <taxon>Endopterygota</taxon>
        <taxon>Hymenoptera</taxon>
        <taxon>Apocrita</taxon>
        <taxon>Aculeata</taxon>
        <taxon>Apoidea</taxon>
        <taxon>Anthophila</taxon>
        <taxon>Apidae</taxon>
        <taxon>Melipona</taxon>
    </lineage>
</organism>
<evidence type="ECO:0000313" key="2">
    <source>
        <dbReference type="EMBL" id="KOX71082.1"/>
    </source>
</evidence>
<dbReference type="OrthoDB" id="60477at2759"/>
<dbReference type="PROSITE" id="PS51221">
    <property type="entry name" value="TTL"/>
    <property type="match status" value="1"/>
</dbReference>
<dbReference type="Gene3D" id="3.30.470.20">
    <property type="entry name" value="ATP-grasp fold, B domain"/>
    <property type="match status" value="1"/>
</dbReference>
<dbReference type="GO" id="GO:0016874">
    <property type="term" value="F:ligase activity"/>
    <property type="evidence" value="ECO:0007669"/>
    <property type="project" value="UniProtKB-KW"/>
</dbReference>
<dbReference type="GO" id="GO:0005737">
    <property type="term" value="C:cytoplasm"/>
    <property type="evidence" value="ECO:0007669"/>
    <property type="project" value="TreeGrafter"/>
</dbReference>
<reference evidence="2 3" key="1">
    <citation type="submission" date="2015-07" db="EMBL/GenBank/DDBJ databases">
        <title>The genome of Melipona quadrifasciata.</title>
        <authorList>
            <person name="Pan H."/>
            <person name="Kapheim K."/>
        </authorList>
    </citation>
    <scope>NUCLEOTIDE SEQUENCE [LARGE SCALE GENOMIC DNA]</scope>
    <source>
        <strain evidence="2">0111107301</strain>
        <tissue evidence="2">Whole body</tissue>
    </source>
</reference>
<dbReference type="Pfam" id="PF25556">
    <property type="entry name" value="SET_TTL"/>
    <property type="match status" value="1"/>
</dbReference>
<proteinExistence type="predicted"/>
<keyword evidence="3" id="KW-1185">Reference proteome</keyword>
<dbReference type="EMBL" id="KQ435848">
    <property type="protein sequence ID" value="KOX71082.1"/>
    <property type="molecule type" value="Genomic_DNA"/>
</dbReference>
<dbReference type="Proteomes" id="UP000053105">
    <property type="component" value="Unassembled WGS sequence"/>
</dbReference>
<dbReference type="InterPro" id="IPR027749">
    <property type="entry name" value="TTLL12"/>
</dbReference>
<dbReference type="STRING" id="166423.A0A0N0U406"/>
<gene>
    <name evidence="2" type="ORF">WN51_03623</name>
</gene>